<dbReference type="UniPathway" id="UPA00334">
    <property type="reaction ID" value="UER00455"/>
</dbReference>
<evidence type="ECO:0000256" key="4">
    <source>
        <dbReference type="HAMAP-Rule" id="MF_01970"/>
    </source>
</evidence>
<dbReference type="GO" id="GO:0097053">
    <property type="term" value="P:L-kynurenine catabolic process"/>
    <property type="evidence" value="ECO:0007669"/>
    <property type="project" value="UniProtKB-UniRule"/>
</dbReference>
<feature type="binding site" evidence="4">
    <location>
        <begin position="134"/>
        <end position="137"/>
    </location>
    <ligand>
        <name>pyridoxal 5'-phosphate</name>
        <dbReference type="ChEBI" id="CHEBI:597326"/>
    </ligand>
</feature>
<dbReference type="Pfam" id="PF22580">
    <property type="entry name" value="KYNU_C"/>
    <property type="match status" value="1"/>
</dbReference>
<dbReference type="Gene3D" id="3.90.1150.10">
    <property type="entry name" value="Aspartate Aminotransferase, domain 1"/>
    <property type="match status" value="1"/>
</dbReference>
<comment type="subunit">
    <text evidence="4 6">Homodimer.</text>
</comment>
<dbReference type="InterPro" id="IPR015421">
    <property type="entry name" value="PyrdxlP-dep_Trfase_major"/>
</dbReference>
<feature type="binding site" evidence="4">
    <location>
        <position position="303"/>
    </location>
    <ligand>
        <name>pyridoxal 5'-phosphate</name>
        <dbReference type="ChEBI" id="CHEBI:597326"/>
    </ligand>
</feature>
<dbReference type="Gene3D" id="3.40.640.10">
    <property type="entry name" value="Type I PLP-dependent aspartate aminotransferase-like (Major domain)"/>
    <property type="match status" value="1"/>
</dbReference>
<dbReference type="GO" id="GO:0005737">
    <property type="term" value="C:cytoplasm"/>
    <property type="evidence" value="ECO:0007669"/>
    <property type="project" value="UniProtKB-UniRule"/>
</dbReference>
<dbReference type="AlphaFoldDB" id="A0A2Z4FMX8"/>
<dbReference type="Proteomes" id="UP000249799">
    <property type="component" value="Chromosome"/>
</dbReference>
<feature type="binding site" evidence="4">
    <location>
        <position position="222"/>
    </location>
    <ligand>
        <name>pyridoxal 5'-phosphate</name>
        <dbReference type="ChEBI" id="CHEBI:597326"/>
    </ligand>
</feature>
<dbReference type="PANTHER" id="PTHR14084:SF0">
    <property type="entry name" value="KYNURENINASE"/>
    <property type="match status" value="1"/>
</dbReference>
<comment type="caution">
    <text evidence="4">Lacks conserved residue(s) required for the propagation of feature annotation.</text>
</comment>
<dbReference type="HAMAP" id="MF_01970">
    <property type="entry name" value="Kynureninase"/>
    <property type="match status" value="1"/>
</dbReference>
<dbReference type="GO" id="GO:0009435">
    <property type="term" value="P:NAD+ biosynthetic process"/>
    <property type="evidence" value="ECO:0007669"/>
    <property type="project" value="UniProtKB-UniRule"/>
</dbReference>
<reference evidence="7 8" key="1">
    <citation type="submission" date="2018-06" db="EMBL/GenBank/DDBJ databases">
        <title>Lujinxingia sediminis gen. nov. sp. nov., a new facultative anaerobic member of the class Deltaproteobacteria, and proposal of Lujinxingaceae fam. nov.</title>
        <authorList>
            <person name="Guo L.-Y."/>
            <person name="Li C.-M."/>
            <person name="Wang S."/>
            <person name="Du Z.-J."/>
        </authorList>
    </citation>
    <scope>NUCLEOTIDE SEQUENCE [LARGE SCALE GENOMIC DNA]</scope>
    <source>
        <strain evidence="7 8">FA350</strain>
    </source>
</reference>
<gene>
    <name evidence="4 7" type="primary">kynU</name>
    <name evidence="7" type="ORF">DN745_13520</name>
</gene>
<evidence type="ECO:0000256" key="3">
    <source>
        <dbReference type="ARBA" id="ARBA00022898"/>
    </source>
</evidence>
<dbReference type="NCBIfam" id="TIGR01814">
    <property type="entry name" value="kynureninase"/>
    <property type="match status" value="1"/>
</dbReference>
<keyword evidence="8" id="KW-1185">Reference proteome</keyword>
<dbReference type="GO" id="GO:0030170">
    <property type="term" value="F:pyridoxal phosphate binding"/>
    <property type="evidence" value="ECO:0007669"/>
    <property type="project" value="UniProtKB-UniRule"/>
</dbReference>
<keyword evidence="3 4" id="KW-0663">Pyridoxal phosphate</keyword>
<evidence type="ECO:0000256" key="5">
    <source>
        <dbReference type="NCBIfam" id="TIGR01814"/>
    </source>
</evidence>
<evidence type="ECO:0000256" key="6">
    <source>
        <dbReference type="PIRNR" id="PIRNR038800"/>
    </source>
</evidence>
<name>A0A2Z4FMX8_9DELT</name>
<dbReference type="FunFam" id="3.40.640.10:FF:000031">
    <property type="entry name" value="Kynureninase"/>
    <property type="match status" value="1"/>
</dbReference>
<dbReference type="EMBL" id="CP030032">
    <property type="protein sequence ID" value="AWV90293.1"/>
    <property type="molecule type" value="Genomic_DNA"/>
</dbReference>
<dbReference type="SUPFAM" id="SSF53383">
    <property type="entry name" value="PLP-dependent transferases"/>
    <property type="match status" value="1"/>
</dbReference>
<proteinExistence type="inferred from homology"/>
<dbReference type="PANTHER" id="PTHR14084">
    <property type="entry name" value="KYNURENINASE"/>
    <property type="match status" value="1"/>
</dbReference>
<comment type="similarity">
    <text evidence="4 6">Belongs to the kynureninase family.</text>
</comment>
<comment type="cofactor">
    <cofactor evidence="4 6">
        <name>pyridoxal 5'-phosphate</name>
        <dbReference type="ChEBI" id="CHEBI:597326"/>
    </cofactor>
</comment>
<dbReference type="GO" id="GO:0019805">
    <property type="term" value="P:quinolinate biosynthetic process"/>
    <property type="evidence" value="ECO:0007669"/>
    <property type="project" value="UniProtKB-UniRule"/>
</dbReference>
<keyword evidence="1 4" id="KW-0662">Pyridine nucleotide biosynthesis</keyword>
<comment type="function">
    <text evidence="4 6">Catalyzes the cleavage of L-kynurenine (L-Kyn) and L-3-hydroxykynurenine (L-3OHKyn) into anthranilic acid (AA) and 3-hydroxyanthranilic acid (3-OHAA), respectively.</text>
</comment>
<evidence type="ECO:0000256" key="2">
    <source>
        <dbReference type="ARBA" id="ARBA00022801"/>
    </source>
</evidence>
<comment type="catalytic activity">
    <reaction evidence="6">
        <text>3-hydroxy-L-kynurenine + H2O = 3-hydroxyanthranilate + L-alanine + H(+)</text>
        <dbReference type="Rhea" id="RHEA:25143"/>
        <dbReference type="ChEBI" id="CHEBI:15377"/>
        <dbReference type="ChEBI" id="CHEBI:15378"/>
        <dbReference type="ChEBI" id="CHEBI:36559"/>
        <dbReference type="ChEBI" id="CHEBI:57972"/>
        <dbReference type="ChEBI" id="CHEBI:58125"/>
        <dbReference type="EC" id="3.7.1.3"/>
    </reaction>
</comment>
<dbReference type="GO" id="GO:0030429">
    <property type="term" value="F:kynureninase activity"/>
    <property type="evidence" value="ECO:0007669"/>
    <property type="project" value="UniProtKB-UniRule"/>
</dbReference>
<dbReference type="EC" id="3.7.1.3" evidence="4 5"/>
<dbReference type="InterPro" id="IPR015424">
    <property type="entry name" value="PyrdxlP-dep_Trfase"/>
</dbReference>
<dbReference type="InterPro" id="IPR010111">
    <property type="entry name" value="Kynureninase"/>
</dbReference>
<feature type="binding site" evidence="4">
    <location>
        <position position="275"/>
    </location>
    <ligand>
        <name>pyridoxal 5'-phosphate</name>
        <dbReference type="ChEBI" id="CHEBI:597326"/>
    </ligand>
</feature>
<comment type="pathway">
    <text evidence="4 6">Cofactor biosynthesis; NAD(+) biosynthesis; quinolinate from L-kynurenine: step 2/3.</text>
</comment>
<feature type="binding site" evidence="4">
    <location>
        <position position="106"/>
    </location>
    <ligand>
        <name>pyridoxal 5'-phosphate</name>
        <dbReference type="ChEBI" id="CHEBI:597326"/>
    </ligand>
</feature>
<feature type="binding site" evidence="4">
    <location>
        <position position="244"/>
    </location>
    <ligand>
        <name>pyridoxal 5'-phosphate</name>
        <dbReference type="ChEBI" id="CHEBI:597326"/>
    </ligand>
</feature>
<dbReference type="RefSeq" id="WP_111335640.1">
    <property type="nucleotide sequence ID" value="NZ_CP030032.1"/>
</dbReference>
<keyword evidence="2 4" id="KW-0378">Hydrolase</keyword>
<comment type="catalytic activity">
    <reaction evidence="4 6">
        <text>L-kynurenine + H2O = anthranilate + L-alanine + H(+)</text>
        <dbReference type="Rhea" id="RHEA:16813"/>
        <dbReference type="ChEBI" id="CHEBI:15377"/>
        <dbReference type="ChEBI" id="CHEBI:15378"/>
        <dbReference type="ChEBI" id="CHEBI:16567"/>
        <dbReference type="ChEBI" id="CHEBI:57959"/>
        <dbReference type="ChEBI" id="CHEBI:57972"/>
        <dbReference type="EC" id="3.7.1.3"/>
    </reaction>
</comment>
<dbReference type="InterPro" id="IPR015422">
    <property type="entry name" value="PyrdxlP-dep_Trfase_small"/>
</dbReference>
<evidence type="ECO:0000313" key="7">
    <source>
        <dbReference type="EMBL" id="AWV90293.1"/>
    </source>
</evidence>
<evidence type="ECO:0000256" key="1">
    <source>
        <dbReference type="ARBA" id="ARBA00022642"/>
    </source>
</evidence>
<dbReference type="KEGG" id="bsed:DN745_13520"/>
<dbReference type="GO" id="GO:0043420">
    <property type="term" value="P:anthranilate metabolic process"/>
    <property type="evidence" value="ECO:0007669"/>
    <property type="project" value="TreeGrafter"/>
</dbReference>
<evidence type="ECO:0000313" key="8">
    <source>
        <dbReference type="Proteomes" id="UP000249799"/>
    </source>
</evidence>
<dbReference type="UniPathway" id="UPA00253">
    <property type="reaction ID" value="UER00329"/>
</dbReference>
<feature type="modified residue" description="N6-(pyridoxal phosphate)lysine" evidence="4">
    <location>
        <position position="245"/>
    </location>
</feature>
<dbReference type="OrthoDB" id="9812626at2"/>
<protein>
    <recommendedName>
        <fullName evidence="4 5">Kynureninase</fullName>
        <ecNumber evidence="4 5">3.7.1.3</ecNumber>
    </recommendedName>
    <alternativeName>
        <fullName evidence="4">L-kynurenine hydrolase</fullName>
    </alternativeName>
</protein>
<organism evidence="7 8">
    <name type="scientific">Bradymonas sediminis</name>
    <dbReference type="NCBI Taxonomy" id="1548548"/>
    <lineage>
        <taxon>Bacteria</taxon>
        <taxon>Deltaproteobacteria</taxon>
        <taxon>Bradymonadales</taxon>
        <taxon>Bradymonadaceae</taxon>
        <taxon>Bradymonas</taxon>
    </lineage>
</organism>
<feature type="binding site" evidence="4">
    <location>
        <position position="219"/>
    </location>
    <ligand>
        <name>pyridoxal 5'-phosphate</name>
        <dbReference type="ChEBI" id="CHEBI:597326"/>
    </ligand>
</feature>
<accession>A0A2Z4FMX8</accession>
<feature type="binding site" evidence="4">
    <location>
        <position position="107"/>
    </location>
    <ligand>
        <name>pyridoxal 5'-phosphate</name>
        <dbReference type="ChEBI" id="CHEBI:597326"/>
    </ligand>
</feature>
<comment type="pathway">
    <text evidence="4 6">Amino-acid degradation; L-kynurenine degradation; L-alanine and anthranilate from L-kynurenine: step 1/1.</text>
</comment>
<sequence length="425" mass="46606">MTAPTDFDYALKLDREDPLADFRDQFFIPEQSGGEPSIYLCGNSLGLQPKGVRADVDRELEDWARLGVDGHFEARDPWLGYHAYFSEQLSPIVGASPSEIVVMNSLTTNLHFMMISFYQPTQTRYKILMEGGAFPSDHYAVDSQAALHGFDPKDAVIKLAPRPGEECLRDEDVLAAIEDAGEELALVMLGGVNFYTGQVFDMGAITDAGHAVGARVGFDLAHAVGNVELRLHDWGVDFAVWCSYKYLNAGPGATGGCFVHERWAMAPGLPRLTGWWGNDPDTRFEMKPEFVPQPGAAGWQVSNAPVFAMAPQKASLRLFNEAGMPALRKKSLALTDYLLTLLDALPAASFDIITPRDPARRGSQVSLKAQKDGKKLFDALTDGGVICDYREPGVIRIAPAPLYNSFADVWKFWDILRGVIGANAQ</sequence>
<dbReference type="PIRSF" id="PIRSF038800">
    <property type="entry name" value="KYNU"/>
    <property type="match status" value="1"/>
</dbReference>
<dbReference type="GO" id="GO:0019441">
    <property type="term" value="P:L-tryptophan catabolic process to kynurenine"/>
    <property type="evidence" value="ECO:0007669"/>
    <property type="project" value="TreeGrafter"/>
</dbReference>